<dbReference type="RefSeq" id="WP_130607060.1">
    <property type="nucleotide sequence ID" value="NZ_AP019368.1"/>
</dbReference>
<accession>A0A4P2VJ49</accession>
<protein>
    <submittedName>
        <fullName evidence="2">Uncharacterized protein</fullName>
    </submittedName>
</protein>
<keyword evidence="3" id="KW-1185">Reference proteome</keyword>
<organism evidence="2 3">
    <name type="scientific">Fluviispira sanaruensis</name>
    <dbReference type="NCBI Taxonomy" id="2493639"/>
    <lineage>
        <taxon>Bacteria</taxon>
        <taxon>Pseudomonadati</taxon>
        <taxon>Bdellovibrionota</taxon>
        <taxon>Oligoflexia</taxon>
        <taxon>Silvanigrellales</taxon>
        <taxon>Silvanigrellaceae</taxon>
        <taxon>Fluviispira</taxon>
    </lineage>
</organism>
<reference evidence="2 3" key="1">
    <citation type="submission" date="2018-12" db="EMBL/GenBank/DDBJ databases">
        <title>Rubrispira sanarue gen. nov., sp., nov., a member of the order Silvanigrellales, isolated from a brackish lake in Hamamatsu Japan.</title>
        <authorList>
            <person name="Maejima Y."/>
            <person name="Iino T."/>
            <person name="Muraguchi Y."/>
            <person name="Fukuda K."/>
            <person name="Nojiri H."/>
            <person name="Ohkuma M."/>
            <person name="Moriuchi R."/>
            <person name="Dohra H."/>
            <person name="Kimbara K."/>
            <person name="Shintani M."/>
        </authorList>
    </citation>
    <scope>NUCLEOTIDE SEQUENCE [LARGE SCALE GENOMIC DNA]</scope>
    <source>
        <strain evidence="2 3">RF1110005</strain>
    </source>
</reference>
<evidence type="ECO:0000313" key="2">
    <source>
        <dbReference type="EMBL" id="BBH52498.1"/>
    </source>
</evidence>
<dbReference type="Proteomes" id="UP000291236">
    <property type="component" value="Chromosome"/>
</dbReference>
<dbReference type="EMBL" id="AP019368">
    <property type="protein sequence ID" value="BBH52498.1"/>
    <property type="molecule type" value="Genomic_DNA"/>
</dbReference>
<name>A0A4P2VJ49_FLUSA</name>
<dbReference type="AlphaFoldDB" id="A0A4P2VJ49"/>
<evidence type="ECO:0000256" key="1">
    <source>
        <dbReference type="SAM" id="MobiDB-lite"/>
    </source>
</evidence>
<feature type="region of interest" description="Disordered" evidence="1">
    <location>
        <begin position="22"/>
        <end position="66"/>
    </location>
</feature>
<feature type="compositionally biased region" description="Basic and acidic residues" evidence="1">
    <location>
        <begin position="22"/>
        <end position="34"/>
    </location>
</feature>
<sequence length="66" mass="7725">MGDVIDFFSRKIIRENANKNLAKKEKEPVAKADFAKTSAQNKANQERLRKEREQANKNVMKSYRIK</sequence>
<gene>
    <name evidence="2" type="ORF">JCM31447_09390</name>
</gene>
<proteinExistence type="predicted"/>
<dbReference type="KEGG" id="sbf:JCM31447_09390"/>
<feature type="compositionally biased region" description="Basic and acidic residues" evidence="1">
    <location>
        <begin position="44"/>
        <end position="55"/>
    </location>
</feature>
<dbReference type="OrthoDB" id="5297833at2"/>
<evidence type="ECO:0000313" key="3">
    <source>
        <dbReference type="Proteomes" id="UP000291236"/>
    </source>
</evidence>